<dbReference type="EMBL" id="JAARMV010000002">
    <property type="protein sequence ID" value="MBC2372523.1"/>
    <property type="molecule type" value="Genomic_DNA"/>
</dbReference>
<dbReference type="EMBL" id="JAARVG010000001">
    <property type="protein sequence ID" value="MBC1791982.1"/>
    <property type="molecule type" value="Genomic_DNA"/>
</dbReference>
<evidence type="ECO:0000313" key="15">
    <source>
        <dbReference type="EMBL" id="MBC2282928.1"/>
    </source>
</evidence>
<evidence type="ECO:0000313" key="28">
    <source>
        <dbReference type="Proteomes" id="UP000546244"/>
    </source>
</evidence>
<keyword evidence="19" id="KW-1185">Reference proteome</keyword>
<dbReference type="Proteomes" id="UP000541955">
    <property type="component" value="Unassembled WGS sequence"/>
</dbReference>
<dbReference type="Proteomes" id="UP000553016">
    <property type="component" value="Unassembled WGS sequence"/>
</dbReference>
<dbReference type="InterPro" id="IPR018770">
    <property type="entry name" value="ChloroindolylP_hydrolase"/>
</dbReference>
<evidence type="ECO:0000313" key="17">
    <source>
        <dbReference type="EMBL" id="MBC2309853.1"/>
    </source>
</evidence>
<dbReference type="Proteomes" id="UP000543379">
    <property type="component" value="Unassembled WGS sequence"/>
</dbReference>
<dbReference type="Proteomes" id="UP000533953">
    <property type="component" value="Unassembled WGS sequence"/>
</dbReference>
<dbReference type="Proteomes" id="UP000546244">
    <property type="component" value="Unassembled WGS sequence"/>
</dbReference>
<evidence type="ECO:0000313" key="24">
    <source>
        <dbReference type="Proteomes" id="UP000541735"/>
    </source>
</evidence>
<dbReference type="EMBL" id="JAARUV010000001">
    <property type="protein sequence ID" value="MBC1777859.1"/>
    <property type="molecule type" value="Genomic_DNA"/>
</dbReference>
<dbReference type="EMBL" id="JAARYY010000001">
    <property type="protein sequence ID" value="MBC2242629.1"/>
    <property type="molecule type" value="Genomic_DNA"/>
</dbReference>
<dbReference type="EMBL" id="JAASWV010000003">
    <property type="protein sequence ID" value="MBC2309853.1"/>
    <property type="molecule type" value="Genomic_DNA"/>
</dbReference>
<evidence type="ECO:0000313" key="11">
    <source>
        <dbReference type="EMBL" id="MBC2165436.1"/>
    </source>
</evidence>
<dbReference type="Proteomes" id="UP000543005">
    <property type="component" value="Unassembled WGS sequence"/>
</dbReference>
<evidence type="ECO:0000313" key="10">
    <source>
        <dbReference type="EMBL" id="MBC2115986.1"/>
    </source>
</evidence>
<reference evidence="2 19" key="1">
    <citation type="submission" date="2014-05" db="EMBL/GenBank/DDBJ databases">
        <title>Novel Listeriaceae from food processing environments.</title>
        <authorList>
            <person name="den Bakker H.C."/>
        </authorList>
    </citation>
    <scope>NUCLEOTIDE SEQUENCE [LARGE SCALE GENOMIC DNA]</scope>
    <source>
        <strain evidence="2 19">FSL A5-0281</strain>
    </source>
</reference>
<evidence type="ECO:0000313" key="23">
    <source>
        <dbReference type="Proteomes" id="UP000539064"/>
    </source>
</evidence>
<sequence>MVVFKKFMAFTGSIVLTLVLFGILASIFVNNWLLISSVTLVVAVVLFIFSAKAGDKAHAIQTGLTKKEFKYIRTNLEESRAKILRLQKITSAHRTLFTFQERDKTLLLTKRIYGIVKEEPKRFYDAEDFFFSHLDSLVELTEKYAFLDSQPVKDKKIYQTLSDTRSLLNDLGRVIEKDLFSLLNKDVSNLDFELEVAKNSISKQQKKFERRTPK</sequence>
<dbReference type="Proteomes" id="UP000541735">
    <property type="component" value="Unassembled WGS sequence"/>
</dbReference>
<feature type="transmembrane region" description="Helical" evidence="1">
    <location>
        <begin position="33"/>
        <end position="51"/>
    </location>
</feature>
<dbReference type="eggNOG" id="COG4915">
    <property type="taxonomic scope" value="Bacteria"/>
</dbReference>
<comment type="caution">
    <text evidence="2">The sequence shown here is derived from an EMBL/GenBank/DDBJ whole genome shotgun (WGS) entry which is preliminary data.</text>
</comment>
<organism evidence="2 19">
    <name type="scientific">Listeria booriae</name>
    <dbReference type="NCBI Taxonomy" id="1552123"/>
    <lineage>
        <taxon>Bacteria</taxon>
        <taxon>Bacillati</taxon>
        <taxon>Bacillota</taxon>
        <taxon>Bacilli</taxon>
        <taxon>Bacillales</taxon>
        <taxon>Listeriaceae</taxon>
        <taxon>Listeria</taxon>
    </lineage>
</organism>
<dbReference type="EMBL" id="JAARYH010000001">
    <property type="protein sequence ID" value="MBC2165436.1"/>
    <property type="molecule type" value="Genomic_DNA"/>
</dbReference>
<dbReference type="EMBL" id="JAARYD010000004">
    <property type="protein sequence ID" value="MBC2176887.1"/>
    <property type="molecule type" value="Genomic_DNA"/>
</dbReference>
<evidence type="ECO:0000313" key="32">
    <source>
        <dbReference type="Proteomes" id="UP000553016"/>
    </source>
</evidence>
<evidence type="ECO:0000313" key="7">
    <source>
        <dbReference type="EMBL" id="MBC1777859.1"/>
    </source>
</evidence>
<evidence type="ECO:0000313" key="12">
    <source>
        <dbReference type="EMBL" id="MBC2176887.1"/>
    </source>
</evidence>
<dbReference type="Proteomes" id="UP000529446">
    <property type="component" value="Unassembled WGS sequence"/>
</dbReference>
<dbReference type="EMBL" id="JAARXI010000002">
    <property type="protein sequence ID" value="MBC2115986.1"/>
    <property type="molecule type" value="Genomic_DNA"/>
</dbReference>
<dbReference type="Pfam" id="PF10112">
    <property type="entry name" value="Halogen_Hydrol"/>
    <property type="match status" value="1"/>
</dbReference>
<evidence type="ECO:0000313" key="27">
    <source>
        <dbReference type="Proteomes" id="UP000543379"/>
    </source>
</evidence>
<dbReference type="EMBL" id="JAASTX010000001">
    <property type="protein sequence ID" value="MBC1490290.1"/>
    <property type="molecule type" value="Genomic_DNA"/>
</dbReference>
<evidence type="ECO:0000313" key="4">
    <source>
        <dbReference type="EMBL" id="MBC1490290.1"/>
    </source>
</evidence>
<evidence type="ECO:0000313" key="16">
    <source>
        <dbReference type="EMBL" id="MBC2292043.1"/>
    </source>
</evidence>
<keyword evidence="1" id="KW-1133">Transmembrane helix</keyword>
<dbReference type="EMBL" id="JAAROV010000001">
    <property type="protein sequence ID" value="MBC1315647.1"/>
    <property type="molecule type" value="Genomic_DNA"/>
</dbReference>
<dbReference type="EMBL" id="JAARZT010000003">
    <property type="protein sequence ID" value="MBC2292043.1"/>
    <property type="molecule type" value="Genomic_DNA"/>
</dbReference>
<dbReference type="EMBL" id="JAARZS010000002">
    <property type="protein sequence ID" value="MBC2282928.1"/>
    <property type="molecule type" value="Genomic_DNA"/>
</dbReference>
<dbReference type="STRING" id="1552123.EP57_08945"/>
<evidence type="ECO:0000313" key="2">
    <source>
        <dbReference type="EMBL" id="KGL40674.1"/>
    </source>
</evidence>
<dbReference type="OrthoDB" id="2081028at2"/>
<evidence type="ECO:0000313" key="35">
    <source>
        <dbReference type="Proteomes" id="UP000586951"/>
    </source>
</evidence>
<evidence type="ECO:0000313" key="22">
    <source>
        <dbReference type="Proteomes" id="UP000533953"/>
    </source>
</evidence>
<evidence type="ECO:0000313" key="3">
    <source>
        <dbReference type="EMBL" id="MBC1315647.1"/>
    </source>
</evidence>
<dbReference type="EMBL" id="JAARRU010000001">
    <property type="protein sequence ID" value="MBC1564405.1"/>
    <property type="molecule type" value="Genomic_DNA"/>
</dbReference>
<evidence type="ECO:0000313" key="6">
    <source>
        <dbReference type="EMBL" id="MBC1564405.1"/>
    </source>
</evidence>
<evidence type="ECO:0000313" key="26">
    <source>
        <dbReference type="Proteomes" id="UP000543005"/>
    </source>
</evidence>
<keyword evidence="1" id="KW-0472">Membrane</keyword>
<evidence type="ECO:0000313" key="21">
    <source>
        <dbReference type="Proteomes" id="UP000529446"/>
    </source>
</evidence>
<evidence type="ECO:0000256" key="1">
    <source>
        <dbReference type="SAM" id="Phobius"/>
    </source>
</evidence>
<dbReference type="Proteomes" id="UP000519573">
    <property type="component" value="Unassembled WGS sequence"/>
</dbReference>
<name>A0A099W4G9_9LIST</name>
<feature type="transmembrane region" description="Helical" evidence="1">
    <location>
        <begin position="7"/>
        <end position="27"/>
    </location>
</feature>
<evidence type="ECO:0000313" key="33">
    <source>
        <dbReference type="Proteomes" id="UP000565628"/>
    </source>
</evidence>
<evidence type="ECO:0000313" key="5">
    <source>
        <dbReference type="EMBL" id="MBC1560632.1"/>
    </source>
</evidence>
<protein>
    <submittedName>
        <fullName evidence="2">5-bromo-4-chloroindolyl phosphate hydrolysis protein</fullName>
    </submittedName>
</protein>
<evidence type="ECO:0000313" key="9">
    <source>
        <dbReference type="EMBL" id="MBC1795233.1"/>
    </source>
</evidence>
<evidence type="ECO:0000313" key="29">
    <source>
        <dbReference type="Proteomes" id="UP000547643"/>
    </source>
</evidence>
<dbReference type="Proteomes" id="UP000550367">
    <property type="component" value="Unassembled WGS sequence"/>
</dbReference>
<accession>A0A099W4G9</accession>
<dbReference type="Proteomes" id="UP000586951">
    <property type="component" value="Unassembled WGS sequence"/>
</dbReference>
<dbReference type="Proteomes" id="UP000548082">
    <property type="component" value="Unassembled WGS sequence"/>
</dbReference>
<evidence type="ECO:0000313" key="31">
    <source>
        <dbReference type="Proteomes" id="UP000550367"/>
    </source>
</evidence>
<evidence type="ECO:0000313" key="34">
    <source>
        <dbReference type="Proteomes" id="UP000585696"/>
    </source>
</evidence>
<dbReference type="RefSeq" id="WP_036085883.1">
    <property type="nucleotide sequence ID" value="NZ_CBCSHQ010000004.1"/>
</dbReference>
<evidence type="ECO:0000313" key="25">
    <source>
        <dbReference type="Proteomes" id="UP000541955"/>
    </source>
</evidence>
<dbReference type="Proteomes" id="UP000547643">
    <property type="component" value="Unassembled WGS sequence"/>
</dbReference>
<dbReference type="Proteomes" id="UP000539064">
    <property type="component" value="Unassembled WGS sequence"/>
</dbReference>
<evidence type="ECO:0000313" key="14">
    <source>
        <dbReference type="EMBL" id="MBC2242629.1"/>
    </source>
</evidence>
<reference evidence="20 21" key="2">
    <citation type="submission" date="2020-03" db="EMBL/GenBank/DDBJ databases">
        <title>Soil Listeria distribution.</title>
        <authorList>
            <person name="Liao J."/>
            <person name="Wiedmann M."/>
        </authorList>
    </citation>
    <scope>NUCLEOTIDE SEQUENCE [LARGE SCALE GENOMIC DNA]</scope>
    <source>
        <strain evidence="17 33">FSL L7-0039</strain>
        <strain evidence="16 26">FSL L7-0051</strain>
        <strain evidence="15 34">FSL L7-0054</strain>
        <strain evidence="13 32">FSL L7-0149</strain>
        <strain evidence="14 31">FSL L7-0153</strain>
        <strain evidence="11 20">FSL L7-0245</strain>
        <strain evidence="12 24">FSL L7-0259</strain>
        <strain evidence="10 21">FSL L7-0360</strain>
        <strain evidence="8 23">FSL L7-0978</strain>
        <strain evidence="9 30">FSL L7-0990</strain>
        <strain evidence="7 29">FSL L7-1017</strain>
        <strain evidence="5 25">FSL L7-1387</strain>
        <strain evidence="6 35">FSL L7-1427</strain>
        <strain evidence="4 22">FSL L7-1547</strain>
        <strain evidence="3 27">FSL L7-1816</strain>
        <strain evidence="18 28">FSL L7-1850</strain>
    </source>
</reference>
<evidence type="ECO:0000313" key="8">
    <source>
        <dbReference type="EMBL" id="MBC1791982.1"/>
    </source>
</evidence>
<dbReference type="Proteomes" id="UP000029844">
    <property type="component" value="Unassembled WGS sequence"/>
</dbReference>
<evidence type="ECO:0000313" key="30">
    <source>
        <dbReference type="Proteomes" id="UP000548082"/>
    </source>
</evidence>
<dbReference type="EMBL" id="JNFA01000023">
    <property type="protein sequence ID" value="KGL40674.1"/>
    <property type="molecule type" value="Genomic_DNA"/>
</dbReference>
<dbReference type="EMBL" id="JAARVD010000001">
    <property type="protein sequence ID" value="MBC1795233.1"/>
    <property type="molecule type" value="Genomic_DNA"/>
</dbReference>
<dbReference type="AlphaFoldDB" id="A0A099W4G9"/>
<evidence type="ECO:0000313" key="20">
    <source>
        <dbReference type="Proteomes" id="UP000519573"/>
    </source>
</evidence>
<dbReference type="EMBL" id="JAARZA010000001">
    <property type="protein sequence ID" value="MBC2239040.1"/>
    <property type="molecule type" value="Genomic_DNA"/>
</dbReference>
<evidence type="ECO:0000313" key="18">
    <source>
        <dbReference type="EMBL" id="MBC2372523.1"/>
    </source>
</evidence>
<dbReference type="Proteomes" id="UP000565628">
    <property type="component" value="Unassembled WGS sequence"/>
</dbReference>
<dbReference type="EMBL" id="JAARRW010000001">
    <property type="protein sequence ID" value="MBC1560632.1"/>
    <property type="molecule type" value="Genomic_DNA"/>
</dbReference>
<evidence type="ECO:0000313" key="19">
    <source>
        <dbReference type="Proteomes" id="UP000029844"/>
    </source>
</evidence>
<dbReference type="Proteomes" id="UP000585696">
    <property type="component" value="Unassembled WGS sequence"/>
</dbReference>
<gene>
    <name evidence="2" type="ORF">EP57_08945</name>
    <name evidence="3" type="ORF">HB811_02570</name>
    <name evidence="5" type="ORF">HB902_01020</name>
    <name evidence="6" type="ORF">HB907_03250</name>
    <name evidence="18" type="ORF">HBP98_10980</name>
    <name evidence="7" type="ORF">HCA46_03335</name>
    <name evidence="8" type="ORF">HCA52_01025</name>
    <name evidence="9" type="ORF">HCA55_00790</name>
    <name evidence="10" type="ORF">HCB06_05080</name>
    <name evidence="14" type="ORF">HCB25_01045</name>
    <name evidence="11" type="ORF">HCB26_02445</name>
    <name evidence="12" type="ORF">HCB27_09685</name>
    <name evidence="13" type="ORF">HCB35_01025</name>
    <name evidence="15" type="ORF">HCB69_00885</name>
    <name evidence="16" type="ORF">HCC36_02260</name>
    <name evidence="4" type="ORF">HCI99_00460</name>
    <name evidence="17" type="ORF">HCJ81_03085</name>
</gene>
<proteinExistence type="predicted"/>
<keyword evidence="1" id="KW-0812">Transmembrane</keyword>
<evidence type="ECO:0000313" key="13">
    <source>
        <dbReference type="EMBL" id="MBC2239040.1"/>
    </source>
</evidence>
<dbReference type="GeneID" id="58717500"/>